<dbReference type="GO" id="GO:0004180">
    <property type="term" value="F:carboxypeptidase activity"/>
    <property type="evidence" value="ECO:0007669"/>
    <property type="project" value="UniProtKB-KW"/>
</dbReference>
<keyword evidence="2" id="KW-0645">Protease</keyword>
<dbReference type="Gene3D" id="2.60.40.1120">
    <property type="entry name" value="Carboxypeptidase-like, regulatory domain"/>
    <property type="match status" value="1"/>
</dbReference>
<keyword evidence="2" id="KW-0378">Hydrolase</keyword>
<dbReference type="Pfam" id="PF13620">
    <property type="entry name" value="CarboxypepD_reg"/>
    <property type="match status" value="1"/>
</dbReference>
<keyword evidence="2" id="KW-0121">Carboxypeptidase</keyword>
<dbReference type="AlphaFoldDB" id="A0A1W2AVB5"/>
<name>A0A1W2AVB5_9FLAO</name>
<feature type="chain" id="PRO_5012822792" evidence="1">
    <location>
        <begin position="22"/>
        <end position="897"/>
    </location>
</feature>
<gene>
    <name evidence="2" type="ORF">SAMN06296427_10592</name>
</gene>
<dbReference type="STRING" id="1434700.SAMN06296427_10592"/>
<proteinExistence type="predicted"/>
<dbReference type="EMBL" id="FWXS01000005">
    <property type="protein sequence ID" value="SMC64490.1"/>
    <property type="molecule type" value="Genomic_DNA"/>
</dbReference>
<feature type="signal peptide" evidence="1">
    <location>
        <begin position="1"/>
        <end position="21"/>
    </location>
</feature>
<dbReference type="RefSeq" id="WP_084017300.1">
    <property type="nucleotide sequence ID" value="NZ_FWXS01000005.1"/>
</dbReference>
<evidence type="ECO:0000256" key="1">
    <source>
        <dbReference type="SAM" id="SignalP"/>
    </source>
</evidence>
<keyword evidence="1" id="KW-0732">Signal</keyword>
<sequence length="897" mass="102796">MRRLSYLFSIFYFLFSANSYAQETCKLRGEIRDSIGLPVFDASVSAFNSKNEGIAFTFTDTEGSFVLDLPCNESYDVEVEHIDFESYSENISMDKSKSVRFKMNRGVISLQEAVVRAKQPITVKGDTIEYDADSFRTAADENLEDILKKLPGIQVENGKVFYEGKEITTIKVGNREVLGGNTKLLTKNLPADAIDKVQLNKKFKQNPFANSLSGDEEAMLNIELKEDKKSLLFGNATLGGDAHEHSDVQSKLFYFSPKTDGTFITDFNTYGKEVFTNEDYFAFLGGMSELMEEGSSFSLRDNSNSLRLGSAQDASEMGSFLSALHFGYEPSKKLYTNAFVLFNNNNLSYKSVQERIDANNYERDEQYNDQHLLSTLGRLRVDYTPDSKSQIKYRLSFNYIENEDDQSAQRSSNNIFTGNTNSLLDKTSFSLRQNLSYIRKIGRDNNLGIYMRHQMMDDRPDMEIYSDGNPMVIDTLNFNNIWQQQKFNKNNLQVYGIYNHLLTNTSNLRLKIGTNFSWQNLKNSIYEDNSLITNENFLTDSDFNYSEFYADATYTKKFGIFKFDAGVGIHNFRNKTNLLNASQSLELTKILPHLDAEVKFSNAQALNLSYKQEYKLPNLVDLSNGYDIQNYYSVYRGFLGLQEALYHTANISYGYFNSFTFFNFYVGGTYSRTVDNMQSSSIIFTRTDDNDNTNRPQINSLINNPEQDQTISAYFGANKRFSRFYSLSLNGNVSYLDYSTQIGFSDGINVLSTLTNNTSLIQNYTLTNKFKIKKKVELDAGLNYLRNDFESTAKSEFTTWRPFGKLAWSITDKLLLQSDYSYRLQYDADELINENQALNASIRYNIAKSTYLTFMAGNILGNEQIVNTRFDASLNRTIIDTREVLGRYFIVQLRYKF</sequence>
<keyword evidence="3" id="KW-1185">Reference proteome</keyword>
<protein>
    <submittedName>
        <fullName evidence="2">Carboxypeptidase regulatory-like domain-containing protein</fullName>
    </submittedName>
</protein>
<dbReference type="OrthoDB" id="603275at2"/>
<dbReference type="Proteomes" id="UP000192393">
    <property type="component" value="Unassembled WGS sequence"/>
</dbReference>
<reference evidence="2 3" key="1">
    <citation type="submission" date="2017-04" db="EMBL/GenBank/DDBJ databases">
        <authorList>
            <person name="Afonso C.L."/>
            <person name="Miller P.J."/>
            <person name="Scott M.A."/>
            <person name="Spackman E."/>
            <person name="Goraichik I."/>
            <person name="Dimitrov K.M."/>
            <person name="Suarez D.L."/>
            <person name="Swayne D.E."/>
        </authorList>
    </citation>
    <scope>NUCLEOTIDE SEQUENCE [LARGE SCALE GENOMIC DNA]</scope>
    <source>
        <strain evidence="2 3">CGMCC 1.12708</strain>
    </source>
</reference>
<dbReference type="InterPro" id="IPR008969">
    <property type="entry name" value="CarboxyPept-like_regulatory"/>
</dbReference>
<dbReference type="SUPFAM" id="SSF56935">
    <property type="entry name" value="Porins"/>
    <property type="match status" value="1"/>
</dbReference>
<accession>A0A1W2AVB5</accession>
<dbReference type="SUPFAM" id="SSF49464">
    <property type="entry name" value="Carboxypeptidase regulatory domain-like"/>
    <property type="match status" value="1"/>
</dbReference>
<evidence type="ECO:0000313" key="3">
    <source>
        <dbReference type="Proteomes" id="UP000192393"/>
    </source>
</evidence>
<organism evidence="2 3">
    <name type="scientific">Moheibacter sediminis</name>
    <dbReference type="NCBI Taxonomy" id="1434700"/>
    <lineage>
        <taxon>Bacteria</taxon>
        <taxon>Pseudomonadati</taxon>
        <taxon>Bacteroidota</taxon>
        <taxon>Flavobacteriia</taxon>
        <taxon>Flavobacteriales</taxon>
        <taxon>Weeksellaceae</taxon>
        <taxon>Moheibacter</taxon>
    </lineage>
</organism>
<evidence type="ECO:0000313" key="2">
    <source>
        <dbReference type="EMBL" id="SMC64490.1"/>
    </source>
</evidence>